<feature type="region of interest" description="Disordered" evidence="10">
    <location>
        <begin position="44"/>
        <end position="67"/>
    </location>
</feature>
<dbReference type="Pfam" id="PF20645">
    <property type="entry name" value="Rrn7_cyclin_C"/>
    <property type="match status" value="1"/>
</dbReference>
<dbReference type="RefSeq" id="XP_007391801.1">
    <property type="nucleotide sequence ID" value="XM_007391739.1"/>
</dbReference>
<feature type="domain" description="Rrn7/TAF1B C-terminal cyclin" evidence="12">
    <location>
        <begin position="295"/>
        <end position="472"/>
    </location>
</feature>
<evidence type="ECO:0000256" key="6">
    <source>
        <dbReference type="ARBA" id="ARBA00023015"/>
    </source>
</evidence>
<sequence length="601" mass="67673">MAPRRRCAVCGSKQWRKEPSSGLITCSEGHVLQSYRNETSEVTELGPHQMRKRALKSRRKKKEWQSKADPKLYHGERGRFHYYQCLQLLLRLQAAALIRAWKLPPEYEVVCRDVWTLHLSLLPTPPTAEPYFHVQSQNGGQSAASGPQTAEEKPVQAKDELDSNDIDDEDAKSTFSLSTEEGDDMDLEDLLRENSVAPSSASEDDDEDGSGPRVQQDQGQRKDKTAFRPFDSPAANIAILMLACWTLRLPVTYMDFKRLIESYDFPYLDPLRLLPEAVTQHLTKHTTKALSPQFPPIPLHVHGLTSHLAKLMFSSYNILTPECNAAPLLWRATRALQGTPTLYLLAKKLGKVVSLTLTLHYSLSPALRRVKMRDPEHHKYDNAPPEVALIAILIVALKLVYGFDGKKRVPRSGNDPACALPSFPDYFAAMQAAEDAEKTKRPAFLDTAPGSLESMLDLDETDIDKYIVFCQKALLPPGERRAKIAVLDEYFPLSEPLATLDADVATEQPSPEPVPTKTMPATGLRENSSDLRPGRAYLIYNSQDILGTLPDDYEKLLRRASDWTGVDEHYISGVVERYEHRLVRWWRTERGADKPEDSVSC</sequence>
<dbReference type="GO" id="GO:0042790">
    <property type="term" value="P:nucleolar large rRNA transcription by RNA polymerase I"/>
    <property type="evidence" value="ECO:0007669"/>
    <property type="project" value="TreeGrafter"/>
</dbReference>
<gene>
    <name evidence="13" type="ORF">PHACADRAFT_87096</name>
</gene>
<dbReference type="PANTHER" id="PTHR31576:SF2">
    <property type="entry name" value="TATA BOX-BINDING PROTEIN-ASSOCIATED FACTOR RNA POLYMERASE I SUBUNIT B"/>
    <property type="match status" value="1"/>
</dbReference>
<dbReference type="GO" id="GO:0008270">
    <property type="term" value="F:zinc ion binding"/>
    <property type="evidence" value="ECO:0007669"/>
    <property type="project" value="UniProtKB-KW"/>
</dbReference>
<dbReference type="KEGG" id="pco:PHACADRAFT_87096"/>
<name>K5W5N6_PHACS</name>
<comment type="similarity">
    <text evidence="2">Belongs to the RRN7/TAF1B family.</text>
</comment>
<evidence type="ECO:0000256" key="5">
    <source>
        <dbReference type="ARBA" id="ARBA00022833"/>
    </source>
</evidence>
<dbReference type="Proteomes" id="UP000008370">
    <property type="component" value="Unassembled WGS sequence"/>
</dbReference>
<dbReference type="EMBL" id="JH930469">
    <property type="protein sequence ID" value="EKM59233.1"/>
    <property type="molecule type" value="Genomic_DNA"/>
</dbReference>
<evidence type="ECO:0000256" key="4">
    <source>
        <dbReference type="ARBA" id="ARBA00022771"/>
    </source>
</evidence>
<evidence type="ECO:0000256" key="9">
    <source>
        <dbReference type="ARBA" id="ARBA00023242"/>
    </source>
</evidence>
<dbReference type="FunCoup" id="K5W5N6">
    <property type="interactions" value="37"/>
</dbReference>
<comment type="subcellular location">
    <subcellularLocation>
        <location evidence="1">Nucleus</location>
        <location evidence="1">Nucleolus</location>
    </subcellularLocation>
</comment>
<evidence type="ECO:0000256" key="8">
    <source>
        <dbReference type="ARBA" id="ARBA00023163"/>
    </source>
</evidence>
<dbReference type="GO" id="GO:0070860">
    <property type="term" value="C:RNA polymerase I core factor complex"/>
    <property type="evidence" value="ECO:0007669"/>
    <property type="project" value="InterPro"/>
</dbReference>
<dbReference type="GO" id="GO:0001164">
    <property type="term" value="F:RNA polymerase I core promoter sequence-specific DNA binding"/>
    <property type="evidence" value="ECO:0007669"/>
    <property type="project" value="InterPro"/>
</dbReference>
<dbReference type="OrthoDB" id="428577at2759"/>
<keyword evidence="7" id="KW-0238">DNA-binding</keyword>
<dbReference type="PANTHER" id="PTHR31576">
    <property type="entry name" value="TATA BOX-BINDING PROTEIN-ASSOCIATED FACTOR RNA POLYMERASE I SUBUNIT B"/>
    <property type="match status" value="1"/>
</dbReference>
<keyword evidence="6" id="KW-0805">Transcription regulation</keyword>
<dbReference type="GeneID" id="18920566"/>
<evidence type="ECO:0000256" key="10">
    <source>
        <dbReference type="SAM" id="MobiDB-lite"/>
    </source>
</evidence>
<feature type="compositionally biased region" description="Basic and acidic residues" evidence="10">
    <location>
        <begin position="150"/>
        <end position="161"/>
    </location>
</feature>
<evidence type="ECO:0000256" key="1">
    <source>
        <dbReference type="ARBA" id="ARBA00004604"/>
    </source>
</evidence>
<dbReference type="AlphaFoldDB" id="K5W5N6"/>
<keyword evidence="14" id="KW-1185">Reference proteome</keyword>
<evidence type="ECO:0000313" key="13">
    <source>
        <dbReference type="EMBL" id="EKM59233.1"/>
    </source>
</evidence>
<feature type="domain" description="Rrn7/TAF1B N-terminal cyclin" evidence="11">
    <location>
        <begin position="199"/>
        <end position="276"/>
    </location>
</feature>
<feature type="compositionally biased region" description="Basic residues" evidence="10">
    <location>
        <begin position="49"/>
        <end position="62"/>
    </location>
</feature>
<evidence type="ECO:0000256" key="3">
    <source>
        <dbReference type="ARBA" id="ARBA00022723"/>
    </source>
</evidence>
<dbReference type="STRING" id="650164.K5W5N6"/>
<dbReference type="InParanoid" id="K5W5N6"/>
<protein>
    <recommendedName>
        <fullName evidence="15">RRN7-type domain-containing protein</fullName>
    </recommendedName>
</protein>
<dbReference type="InterPro" id="IPR048540">
    <property type="entry name" value="Rrn7_cyclin_N"/>
</dbReference>
<organism evidence="13 14">
    <name type="scientific">Phanerochaete carnosa (strain HHB-10118-sp)</name>
    <name type="common">White-rot fungus</name>
    <name type="synonym">Peniophora carnosa</name>
    <dbReference type="NCBI Taxonomy" id="650164"/>
    <lineage>
        <taxon>Eukaryota</taxon>
        <taxon>Fungi</taxon>
        <taxon>Dikarya</taxon>
        <taxon>Basidiomycota</taxon>
        <taxon>Agaricomycotina</taxon>
        <taxon>Agaricomycetes</taxon>
        <taxon>Polyporales</taxon>
        <taxon>Phanerochaetaceae</taxon>
        <taxon>Phanerochaete</taxon>
    </lineage>
</organism>
<feature type="compositionally biased region" description="Polar residues" evidence="10">
    <location>
        <begin position="134"/>
        <end position="148"/>
    </location>
</feature>
<keyword evidence="4" id="KW-0863">Zinc-finger</keyword>
<evidence type="ECO:0008006" key="15">
    <source>
        <dbReference type="Google" id="ProtNLM"/>
    </source>
</evidence>
<evidence type="ECO:0000256" key="2">
    <source>
        <dbReference type="ARBA" id="ARBA00006899"/>
    </source>
</evidence>
<evidence type="ECO:0000259" key="11">
    <source>
        <dbReference type="Pfam" id="PF20644"/>
    </source>
</evidence>
<dbReference type="HOGENOM" id="CLU_029055_0_0_1"/>
<accession>K5W5N6</accession>
<keyword evidence="3" id="KW-0479">Metal-binding</keyword>
<dbReference type="InterPro" id="IPR048538">
    <property type="entry name" value="Rrn7_cyclin_C"/>
</dbReference>
<evidence type="ECO:0000259" key="12">
    <source>
        <dbReference type="Pfam" id="PF20645"/>
    </source>
</evidence>
<dbReference type="Pfam" id="PF20644">
    <property type="entry name" value="Rrn7_cyclin_N"/>
    <property type="match status" value="1"/>
</dbReference>
<evidence type="ECO:0000313" key="14">
    <source>
        <dbReference type="Proteomes" id="UP000008370"/>
    </source>
</evidence>
<evidence type="ECO:0000256" key="7">
    <source>
        <dbReference type="ARBA" id="ARBA00023125"/>
    </source>
</evidence>
<dbReference type="InterPro" id="IPR033599">
    <property type="entry name" value="TAF1B/Rrn7"/>
</dbReference>
<reference evidence="13 14" key="1">
    <citation type="journal article" date="2012" name="BMC Genomics">
        <title>Comparative genomics of the white-rot fungi, Phanerochaete carnosa and P. chrysosporium, to elucidate the genetic basis of the distinct wood types they colonize.</title>
        <authorList>
            <person name="Suzuki H."/>
            <person name="MacDonald J."/>
            <person name="Syed K."/>
            <person name="Salamov A."/>
            <person name="Hori C."/>
            <person name="Aerts A."/>
            <person name="Henrissat B."/>
            <person name="Wiebenga A."/>
            <person name="vanKuyk P.A."/>
            <person name="Barry K."/>
            <person name="Lindquist E."/>
            <person name="LaButti K."/>
            <person name="Lapidus A."/>
            <person name="Lucas S."/>
            <person name="Coutinho P."/>
            <person name="Gong Y."/>
            <person name="Samejima M."/>
            <person name="Mahadevan R."/>
            <person name="Abou-Zaid M."/>
            <person name="de Vries R.P."/>
            <person name="Igarashi K."/>
            <person name="Yadav J.S."/>
            <person name="Grigoriev I.V."/>
            <person name="Master E.R."/>
        </authorList>
    </citation>
    <scope>NUCLEOTIDE SEQUENCE [LARGE SCALE GENOMIC DNA]</scope>
    <source>
        <strain evidence="13 14">HHB-10118-sp</strain>
    </source>
</reference>
<proteinExistence type="inferred from homology"/>
<keyword evidence="9" id="KW-0539">Nucleus</keyword>
<keyword evidence="8" id="KW-0804">Transcription</keyword>
<feature type="region of interest" description="Disordered" evidence="10">
    <location>
        <begin position="130"/>
        <end position="228"/>
    </location>
</feature>
<feature type="region of interest" description="Disordered" evidence="10">
    <location>
        <begin position="505"/>
        <end position="527"/>
    </location>
</feature>
<keyword evidence="5" id="KW-0862">Zinc</keyword>